<accession>A0A0A1UAM5</accession>
<dbReference type="InterPro" id="IPR035969">
    <property type="entry name" value="Rab-GAP_TBC_sf"/>
</dbReference>
<dbReference type="PROSITE" id="PS50086">
    <property type="entry name" value="TBC_RABGAP"/>
    <property type="match status" value="1"/>
</dbReference>
<dbReference type="Proteomes" id="UP000014680">
    <property type="component" value="Unassembled WGS sequence"/>
</dbReference>
<dbReference type="OMA" id="WYITLFT"/>
<evidence type="ECO:0000313" key="3">
    <source>
        <dbReference type="Proteomes" id="UP000014680"/>
    </source>
</evidence>
<dbReference type="SMART" id="SM00164">
    <property type="entry name" value="TBC"/>
    <property type="match status" value="1"/>
</dbReference>
<dbReference type="SUPFAM" id="SSF47923">
    <property type="entry name" value="Ypt/Rab-GAP domain of gyp1p"/>
    <property type="match status" value="2"/>
</dbReference>
<dbReference type="PANTHER" id="PTHR47219">
    <property type="entry name" value="RAB GTPASE-ACTIVATING PROTEIN 1-LIKE"/>
    <property type="match status" value="1"/>
</dbReference>
<name>A0A0A1UAM5_ENTIV</name>
<dbReference type="GeneID" id="14891106"/>
<organism evidence="2 3">
    <name type="scientific">Entamoeba invadens IP1</name>
    <dbReference type="NCBI Taxonomy" id="370355"/>
    <lineage>
        <taxon>Eukaryota</taxon>
        <taxon>Amoebozoa</taxon>
        <taxon>Evosea</taxon>
        <taxon>Archamoebae</taxon>
        <taxon>Mastigamoebida</taxon>
        <taxon>Entamoebidae</taxon>
        <taxon>Entamoeba</taxon>
    </lineage>
</organism>
<sequence length="345" mass="40288">MINLLAQYNVDDHTISPLPPPAGNRFGFFLEEGVDQISKCETLTPSQIQHEETRAVKWKRMLETWKQNGSIPKKLKSRVYKGVPLPSRADYWKLVTKQYVLEENDENIDQLFYNIESIADDVQIDLDVKRTLGLHYLFQTDFKMGRRELFLILRAISQKNNDLGYTQGMSDFAGILFSILKERLATYKMMEMILNNPKYNLKPCLQVGFPGLIELGKINDLMLKNIHHTSYRHLVALGYLDLDIHVYMFDWYMVWFSRILPCDFLYAVFDFCLLDGYKAMFTIANAIVHYLKHHILECDDIYIAMQLLKAPADKLLQEVKCSTFVAYCRGHKVTQKMIDKWKSAK</sequence>
<dbReference type="AlphaFoldDB" id="A0A0A1UAM5"/>
<feature type="domain" description="Rab-GAP TBC" evidence="1">
    <location>
        <begin position="82"/>
        <end position="276"/>
    </location>
</feature>
<dbReference type="GO" id="GO:0031267">
    <property type="term" value="F:small GTPase binding"/>
    <property type="evidence" value="ECO:0007669"/>
    <property type="project" value="TreeGrafter"/>
</dbReference>
<dbReference type="KEGG" id="eiv:EIN_380040"/>
<gene>
    <name evidence="2" type="ORF">EIN_380040</name>
</gene>
<protein>
    <recommendedName>
        <fullName evidence="1">Rab-GAP TBC domain-containing protein</fullName>
    </recommendedName>
</protein>
<dbReference type="RefSeq" id="XP_004258878.1">
    <property type="nucleotide sequence ID" value="XM_004258830.1"/>
</dbReference>
<dbReference type="GO" id="GO:0005096">
    <property type="term" value="F:GTPase activator activity"/>
    <property type="evidence" value="ECO:0007669"/>
    <property type="project" value="TreeGrafter"/>
</dbReference>
<dbReference type="PANTHER" id="PTHR47219:SF9">
    <property type="entry name" value="GTPASE ACTIVATING PROTEIN AND CENTROSOME-ASSOCIATED, ISOFORM B"/>
    <property type="match status" value="1"/>
</dbReference>
<dbReference type="InterPro" id="IPR000195">
    <property type="entry name" value="Rab-GAP-TBC_dom"/>
</dbReference>
<dbReference type="Pfam" id="PF00566">
    <property type="entry name" value="RabGAP-TBC"/>
    <property type="match status" value="1"/>
</dbReference>
<dbReference type="Gene3D" id="1.10.472.80">
    <property type="entry name" value="Ypt/Rab-GAP domain of gyp1p, domain 3"/>
    <property type="match status" value="1"/>
</dbReference>
<dbReference type="VEuPathDB" id="AmoebaDB:EIN_380040"/>
<dbReference type="InterPro" id="IPR050302">
    <property type="entry name" value="Rab_GAP_TBC_domain"/>
</dbReference>
<evidence type="ECO:0000259" key="1">
    <source>
        <dbReference type="PROSITE" id="PS50086"/>
    </source>
</evidence>
<evidence type="ECO:0000313" key="2">
    <source>
        <dbReference type="EMBL" id="ELP92107.1"/>
    </source>
</evidence>
<dbReference type="EMBL" id="KB206395">
    <property type="protein sequence ID" value="ELP92107.1"/>
    <property type="molecule type" value="Genomic_DNA"/>
</dbReference>
<dbReference type="OrthoDB" id="295078at2759"/>
<reference evidence="2 3" key="1">
    <citation type="submission" date="2012-10" db="EMBL/GenBank/DDBJ databases">
        <authorList>
            <person name="Zafar N."/>
            <person name="Inman J."/>
            <person name="Hall N."/>
            <person name="Lorenzi H."/>
            <person name="Caler E."/>
        </authorList>
    </citation>
    <scope>NUCLEOTIDE SEQUENCE [LARGE SCALE GENOMIC DNA]</scope>
    <source>
        <strain evidence="2 3">IP1</strain>
    </source>
</reference>
<dbReference type="Gene3D" id="1.10.10.750">
    <property type="entry name" value="Ypt/Rab-GAP domain of gyp1p, domain 1"/>
    <property type="match status" value="1"/>
</dbReference>
<proteinExistence type="predicted"/>
<keyword evidence="3" id="KW-1185">Reference proteome</keyword>
<dbReference type="Gene3D" id="1.10.8.270">
    <property type="entry name" value="putative rabgap domain of human tbc1 domain family member 14 like domains"/>
    <property type="match status" value="1"/>
</dbReference>